<evidence type="ECO:0000259" key="3">
    <source>
        <dbReference type="Pfam" id="PF11961"/>
    </source>
</evidence>
<gene>
    <name evidence="4" type="ORF">CEY00_Acc22697</name>
</gene>
<feature type="domain" description="DUF3475" evidence="3">
    <location>
        <begin position="172"/>
        <end position="227"/>
    </location>
</feature>
<feature type="compositionally biased region" description="Basic and acidic residues" evidence="1">
    <location>
        <begin position="579"/>
        <end position="604"/>
    </location>
</feature>
<dbReference type="InterPro" id="IPR045021">
    <property type="entry name" value="PSI1/2/3"/>
</dbReference>
<dbReference type="OrthoDB" id="2020544at2759"/>
<dbReference type="AlphaFoldDB" id="A0A2R6Q3A1"/>
<feature type="compositionally biased region" description="Polar residues" evidence="1">
    <location>
        <begin position="31"/>
        <end position="59"/>
    </location>
</feature>
<feature type="region of interest" description="Disordered" evidence="1">
    <location>
        <begin position="1"/>
        <end position="77"/>
    </location>
</feature>
<comment type="caution">
    <text evidence="4">The sequence shown here is derived from an EMBL/GenBank/DDBJ whole genome shotgun (WGS) entry which is preliminary data.</text>
</comment>
<dbReference type="OMA" id="HYANIVM"/>
<proteinExistence type="predicted"/>
<dbReference type="InterPro" id="IPR007700">
    <property type="entry name" value="DUF668"/>
</dbReference>
<accession>A0A2R6Q3A1</accession>
<organism evidence="4 5">
    <name type="scientific">Actinidia chinensis var. chinensis</name>
    <name type="common">Chinese soft-hair kiwi</name>
    <dbReference type="NCBI Taxonomy" id="1590841"/>
    <lineage>
        <taxon>Eukaryota</taxon>
        <taxon>Viridiplantae</taxon>
        <taxon>Streptophyta</taxon>
        <taxon>Embryophyta</taxon>
        <taxon>Tracheophyta</taxon>
        <taxon>Spermatophyta</taxon>
        <taxon>Magnoliopsida</taxon>
        <taxon>eudicotyledons</taxon>
        <taxon>Gunneridae</taxon>
        <taxon>Pentapetalae</taxon>
        <taxon>asterids</taxon>
        <taxon>Ericales</taxon>
        <taxon>Actinidiaceae</taxon>
        <taxon>Actinidia</taxon>
    </lineage>
</organism>
<dbReference type="STRING" id="1590841.A0A2R6Q3A1"/>
<dbReference type="EMBL" id="NKQK01000020">
    <property type="protein sequence ID" value="PSS01339.1"/>
    <property type="molecule type" value="Genomic_DNA"/>
</dbReference>
<dbReference type="Pfam" id="PF05003">
    <property type="entry name" value="DUF668"/>
    <property type="match status" value="1"/>
</dbReference>
<feature type="compositionally biased region" description="Basic and acidic residues" evidence="1">
    <location>
        <begin position="60"/>
        <end position="73"/>
    </location>
</feature>
<dbReference type="InParanoid" id="A0A2R6Q3A1"/>
<keyword evidence="5" id="KW-1185">Reference proteome</keyword>
<dbReference type="Proteomes" id="UP000241394">
    <property type="component" value="Chromosome LG20"/>
</dbReference>
<dbReference type="PANTHER" id="PTHR31730">
    <property type="entry name" value="OS01G0873900 PROTEIN"/>
    <property type="match status" value="1"/>
</dbReference>
<dbReference type="PANTHER" id="PTHR31730:SF2">
    <property type="entry name" value="PROTEIN PSK SIMULATOR 3"/>
    <property type="match status" value="1"/>
</dbReference>
<feature type="domain" description="DUF668" evidence="2">
    <location>
        <begin position="393"/>
        <end position="478"/>
    </location>
</feature>
<dbReference type="Pfam" id="PF11961">
    <property type="entry name" value="DUF3475"/>
    <property type="match status" value="1"/>
</dbReference>
<reference evidence="4 5" key="1">
    <citation type="submission" date="2017-07" db="EMBL/GenBank/DDBJ databases">
        <title>An improved, manually edited Actinidia chinensis var. chinensis (kiwifruit) genome highlights the challenges associated with draft genomes and gene prediction in plants.</title>
        <authorList>
            <person name="Pilkington S."/>
            <person name="Crowhurst R."/>
            <person name="Hilario E."/>
            <person name="Nardozza S."/>
            <person name="Fraser L."/>
            <person name="Peng Y."/>
            <person name="Gunaseelan K."/>
            <person name="Simpson R."/>
            <person name="Tahir J."/>
            <person name="Deroles S."/>
            <person name="Templeton K."/>
            <person name="Luo Z."/>
            <person name="Davy M."/>
            <person name="Cheng C."/>
            <person name="Mcneilage M."/>
            <person name="Scaglione D."/>
            <person name="Liu Y."/>
            <person name="Zhang Q."/>
            <person name="Datson P."/>
            <person name="De Silva N."/>
            <person name="Gardiner S."/>
            <person name="Bassett H."/>
            <person name="Chagne D."/>
            <person name="Mccallum J."/>
            <person name="Dzierzon H."/>
            <person name="Deng C."/>
            <person name="Wang Y.-Y."/>
            <person name="Barron N."/>
            <person name="Manako K."/>
            <person name="Bowen J."/>
            <person name="Foster T."/>
            <person name="Erridge Z."/>
            <person name="Tiffin H."/>
            <person name="Waite C."/>
            <person name="Davies K."/>
            <person name="Grierson E."/>
            <person name="Laing W."/>
            <person name="Kirk R."/>
            <person name="Chen X."/>
            <person name="Wood M."/>
            <person name="Montefiori M."/>
            <person name="Brummell D."/>
            <person name="Schwinn K."/>
            <person name="Catanach A."/>
            <person name="Fullerton C."/>
            <person name="Li D."/>
            <person name="Meiyalaghan S."/>
            <person name="Nieuwenhuizen N."/>
            <person name="Read N."/>
            <person name="Prakash R."/>
            <person name="Hunter D."/>
            <person name="Zhang H."/>
            <person name="Mckenzie M."/>
            <person name="Knabel M."/>
            <person name="Harris A."/>
            <person name="Allan A."/>
            <person name="Chen A."/>
            <person name="Janssen B."/>
            <person name="Plunkett B."/>
            <person name="Dwamena C."/>
            <person name="Voogd C."/>
            <person name="Leif D."/>
            <person name="Lafferty D."/>
            <person name="Souleyre E."/>
            <person name="Varkonyi-Gasic E."/>
            <person name="Gambi F."/>
            <person name="Hanley J."/>
            <person name="Yao J.-L."/>
            <person name="Cheung J."/>
            <person name="David K."/>
            <person name="Warren B."/>
            <person name="Marsh K."/>
            <person name="Snowden K."/>
            <person name="Lin-Wang K."/>
            <person name="Brian L."/>
            <person name="Martinez-Sanchez M."/>
            <person name="Wang M."/>
            <person name="Ileperuma N."/>
            <person name="Macnee N."/>
            <person name="Campin R."/>
            <person name="Mcatee P."/>
            <person name="Drummond R."/>
            <person name="Espley R."/>
            <person name="Ireland H."/>
            <person name="Wu R."/>
            <person name="Atkinson R."/>
            <person name="Karunairetnam S."/>
            <person name="Bulley S."/>
            <person name="Chunkath S."/>
            <person name="Hanley Z."/>
            <person name="Storey R."/>
            <person name="Thrimawithana A."/>
            <person name="Thomson S."/>
            <person name="David C."/>
            <person name="Testolin R."/>
        </authorList>
    </citation>
    <scope>NUCLEOTIDE SEQUENCE [LARGE SCALE GENOMIC DNA]</scope>
    <source>
        <strain evidence="5">cv. Red5</strain>
        <tissue evidence="4">Young leaf</tissue>
    </source>
</reference>
<dbReference type="GO" id="GO:0045927">
    <property type="term" value="P:positive regulation of growth"/>
    <property type="evidence" value="ECO:0007669"/>
    <property type="project" value="InterPro"/>
</dbReference>
<dbReference type="Gramene" id="PSS01339">
    <property type="protein sequence ID" value="PSS01339"/>
    <property type="gene ID" value="CEY00_Acc22697"/>
</dbReference>
<evidence type="ECO:0000313" key="4">
    <source>
        <dbReference type="EMBL" id="PSS01339.1"/>
    </source>
</evidence>
<feature type="compositionally biased region" description="Polar residues" evidence="1">
    <location>
        <begin position="1"/>
        <end position="22"/>
    </location>
</feature>
<sequence length="604" mass="67705">MGGRSSKSSIPHNRFSDTSGTASYYGVGRTAYQQNDFRSNSANEAKSTMESNAILSQGRKSVEKQPQEWKQLKEPSLFPDLGTTGYGSSEDDFYDGIPRFPRSLSRKSRSIRSKQSTGAKVSEASLRVGKSRGLGLGKAVEVLDTLGSSMTSLNPSSGFSSGVKTKSNELQILAFEVANTIVKGSSLIQSLSKRSIRHLKEVVLTSEGVQRLVSKDMDELLTIVATDRREEFRNFTAEVVRFGNRSKDSQWHNLNRYFEKRSKELAPHKHLQEEAEQMMQQLMTLVMCTAELYNELQAMDRIFEQDYQRKRLEEDNPFATQRGDSLAFLRTDIKSQRKLVKNLKKKSLWSRSLEEVMEKLVDIVLFLNREIQNVFGNADCEKPSGVSLGDRKRLGPSGLALHYANIVIQIDTIVARCNSMPSSLRETLYQNLPPNIKSSLRSKLHSFHVKEGLTVPEIKDEMEKTLQWLVPIAINTAKAHHGFGWVGEWANTGSGANRKAAGPIDVIRVETFHYADKEKTEAYVLELLLWLNHLVKQSKLDAANGGEGKPPMKSPVHKTLENKNQDPVQSTIIAPSPEKNVEDDLEKLKDISKKGGREEQDSGT</sequence>
<feature type="region of interest" description="Disordered" evidence="1">
    <location>
        <begin position="542"/>
        <end position="604"/>
    </location>
</feature>
<evidence type="ECO:0000256" key="1">
    <source>
        <dbReference type="SAM" id="MobiDB-lite"/>
    </source>
</evidence>
<dbReference type="InterPro" id="IPR021864">
    <property type="entry name" value="DUF3475"/>
</dbReference>
<evidence type="ECO:0000313" key="5">
    <source>
        <dbReference type="Proteomes" id="UP000241394"/>
    </source>
</evidence>
<name>A0A2R6Q3A1_ACTCC</name>
<reference evidence="5" key="2">
    <citation type="journal article" date="2018" name="BMC Genomics">
        <title>A manually annotated Actinidia chinensis var. chinensis (kiwifruit) genome highlights the challenges associated with draft genomes and gene prediction in plants.</title>
        <authorList>
            <person name="Pilkington S.M."/>
            <person name="Crowhurst R."/>
            <person name="Hilario E."/>
            <person name="Nardozza S."/>
            <person name="Fraser L."/>
            <person name="Peng Y."/>
            <person name="Gunaseelan K."/>
            <person name="Simpson R."/>
            <person name="Tahir J."/>
            <person name="Deroles S.C."/>
            <person name="Templeton K."/>
            <person name="Luo Z."/>
            <person name="Davy M."/>
            <person name="Cheng C."/>
            <person name="McNeilage M."/>
            <person name="Scaglione D."/>
            <person name="Liu Y."/>
            <person name="Zhang Q."/>
            <person name="Datson P."/>
            <person name="De Silva N."/>
            <person name="Gardiner S.E."/>
            <person name="Bassett H."/>
            <person name="Chagne D."/>
            <person name="McCallum J."/>
            <person name="Dzierzon H."/>
            <person name="Deng C."/>
            <person name="Wang Y.Y."/>
            <person name="Barron L."/>
            <person name="Manako K."/>
            <person name="Bowen J."/>
            <person name="Foster T.M."/>
            <person name="Erridge Z.A."/>
            <person name="Tiffin H."/>
            <person name="Waite C.N."/>
            <person name="Davies K.M."/>
            <person name="Grierson E.P."/>
            <person name="Laing W.A."/>
            <person name="Kirk R."/>
            <person name="Chen X."/>
            <person name="Wood M."/>
            <person name="Montefiori M."/>
            <person name="Brummell D.A."/>
            <person name="Schwinn K.E."/>
            <person name="Catanach A."/>
            <person name="Fullerton C."/>
            <person name="Li D."/>
            <person name="Meiyalaghan S."/>
            <person name="Nieuwenhuizen N."/>
            <person name="Read N."/>
            <person name="Prakash R."/>
            <person name="Hunter D."/>
            <person name="Zhang H."/>
            <person name="McKenzie M."/>
            <person name="Knabel M."/>
            <person name="Harris A."/>
            <person name="Allan A.C."/>
            <person name="Gleave A."/>
            <person name="Chen A."/>
            <person name="Janssen B.J."/>
            <person name="Plunkett B."/>
            <person name="Ampomah-Dwamena C."/>
            <person name="Voogd C."/>
            <person name="Leif D."/>
            <person name="Lafferty D."/>
            <person name="Souleyre E.J.F."/>
            <person name="Varkonyi-Gasic E."/>
            <person name="Gambi F."/>
            <person name="Hanley J."/>
            <person name="Yao J.L."/>
            <person name="Cheung J."/>
            <person name="David K.M."/>
            <person name="Warren B."/>
            <person name="Marsh K."/>
            <person name="Snowden K.C."/>
            <person name="Lin-Wang K."/>
            <person name="Brian L."/>
            <person name="Martinez-Sanchez M."/>
            <person name="Wang M."/>
            <person name="Ileperuma N."/>
            <person name="Macnee N."/>
            <person name="Campin R."/>
            <person name="McAtee P."/>
            <person name="Drummond R.S.M."/>
            <person name="Espley R.V."/>
            <person name="Ireland H.S."/>
            <person name="Wu R."/>
            <person name="Atkinson R.G."/>
            <person name="Karunairetnam S."/>
            <person name="Bulley S."/>
            <person name="Chunkath S."/>
            <person name="Hanley Z."/>
            <person name="Storey R."/>
            <person name="Thrimawithana A.H."/>
            <person name="Thomson S."/>
            <person name="David C."/>
            <person name="Testolin R."/>
            <person name="Huang H."/>
            <person name="Hellens R.P."/>
            <person name="Schaffer R.J."/>
        </authorList>
    </citation>
    <scope>NUCLEOTIDE SEQUENCE [LARGE SCALE GENOMIC DNA]</scope>
    <source>
        <strain evidence="5">cv. Red5</strain>
    </source>
</reference>
<feature type="region of interest" description="Disordered" evidence="1">
    <location>
        <begin position="104"/>
        <end position="124"/>
    </location>
</feature>
<evidence type="ECO:0000259" key="2">
    <source>
        <dbReference type="Pfam" id="PF05003"/>
    </source>
</evidence>
<protein>
    <submittedName>
        <fullName evidence="4">Phosphate permease</fullName>
    </submittedName>
</protein>